<comment type="caution">
    <text evidence="3">The sequence shown here is derived from an EMBL/GenBank/DDBJ whole genome shotgun (WGS) entry which is preliminary data.</text>
</comment>
<reference evidence="3 4" key="2">
    <citation type="submission" date="2024-02" db="EMBL/GenBank/DDBJ databases">
        <title>The Genome Sequence of Enterococcus sp. DIV0159.</title>
        <authorList>
            <person name="Earl A."/>
            <person name="Manson A."/>
            <person name="Gilmore M."/>
            <person name="Sanders J."/>
            <person name="Shea T."/>
            <person name="Howe W."/>
            <person name="Livny J."/>
            <person name="Cuomo C."/>
            <person name="Neafsey D."/>
            <person name="Birren B."/>
        </authorList>
    </citation>
    <scope>NUCLEOTIDE SEQUENCE [LARGE SCALE GENOMIC DNA]</scope>
    <source>
        <strain evidence="3 4">665A</strain>
    </source>
</reference>
<proteinExistence type="predicted"/>
<evidence type="ECO:0000256" key="2">
    <source>
        <dbReference type="SAM" id="SignalP"/>
    </source>
</evidence>
<feature type="compositionally biased region" description="Basic and acidic residues" evidence="1">
    <location>
        <begin position="96"/>
        <end position="117"/>
    </location>
</feature>
<evidence type="ECO:0000256" key="1">
    <source>
        <dbReference type="SAM" id="MobiDB-lite"/>
    </source>
</evidence>
<reference evidence="3 4" key="1">
    <citation type="submission" date="2021-03" db="EMBL/GenBank/DDBJ databases">
        <authorList>
            <person name="Gilmore M.S."/>
            <person name="Schwartzman J."/>
            <person name="Van Tyne D."/>
            <person name="Martin M."/>
            <person name="Earl A.M."/>
            <person name="Manson A.L."/>
            <person name="Straub T."/>
            <person name="Salamzade R."/>
            <person name="Saavedra J."/>
            <person name="Lebreton F."/>
            <person name="Prichula J."/>
            <person name="Schaufler K."/>
            <person name="Gaca A."/>
            <person name="Sgardioli B."/>
            <person name="Wagenaar J."/>
            <person name="Strong T."/>
        </authorList>
    </citation>
    <scope>NUCLEOTIDE SEQUENCE [LARGE SCALE GENOMIC DNA]</scope>
    <source>
        <strain evidence="3 4">665A</strain>
    </source>
</reference>
<sequence length="196" mass="21651">MKKRVIIHSVSLWMGACIFLYSNYALAATSIYDPMNPNETITPIPNDSSQEAQESTAEIVYESTDSSEATETSESSDIESSTKTTREAQSSQSTNKSDENIENDAPKEKPQQKKTEKNQPSNKIWNFIRHPQTSLMLDDDFFNNSPLTMPEPVSGGEANNDNEFSQVALSAYLLSGVALYGESVPAGEKKLSDYFA</sequence>
<keyword evidence="2" id="KW-0732">Signal</keyword>
<feature type="signal peptide" evidence="2">
    <location>
        <begin position="1"/>
        <end position="27"/>
    </location>
</feature>
<dbReference type="PROSITE" id="PS51257">
    <property type="entry name" value="PROKAR_LIPOPROTEIN"/>
    <property type="match status" value="1"/>
</dbReference>
<accession>A0ABV0EXT9</accession>
<feature type="chain" id="PRO_5045374269" evidence="2">
    <location>
        <begin position="28"/>
        <end position="196"/>
    </location>
</feature>
<evidence type="ECO:0000313" key="3">
    <source>
        <dbReference type="EMBL" id="MEO1772453.1"/>
    </source>
</evidence>
<organism evidence="3 4">
    <name type="scientific">Candidatus Enterococcus ferrettii</name>
    <dbReference type="NCBI Taxonomy" id="2815324"/>
    <lineage>
        <taxon>Bacteria</taxon>
        <taxon>Bacillati</taxon>
        <taxon>Bacillota</taxon>
        <taxon>Bacilli</taxon>
        <taxon>Lactobacillales</taxon>
        <taxon>Enterococcaceae</taxon>
        <taxon>Enterococcus</taxon>
    </lineage>
</organism>
<feature type="compositionally biased region" description="Polar residues" evidence="1">
    <location>
        <begin position="39"/>
        <end position="56"/>
    </location>
</feature>
<gene>
    <name evidence="3" type="ORF">JZO67_004435</name>
</gene>
<evidence type="ECO:0000313" key="4">
    <source>
        <dbReference type="Proteomes" id="UP000664357"/>
    </source>
</evidence>
<protein>
    <submittedName>
        <fullName evidence="3">Uncharacterized protein</fullName>
    </submittedName>
</protein>
<keyword evidence="4" id="KW-1185">Reference proteome</keyword>
<feature type="region of interest" description="Disordered" evidence="1">
    <location>
        <begin position="39"/>
        <end position="124"/>
    </location>
</feature>
<dbReference type="EMBL" id="JAFREL020000004">
    <property type="protein sequence ID" value="MEO1772453.1"/>
    <property type="molecule type" value="Genomic_DNA"/>
</dbReference>
<feature type="compositionally biased region" description="Low complexity" evidence="1">
    <location>
        <begin position="62"/>
        <end position="83"/>
    </location>
</feature>
<dbReference type="Proteomes" id="UP000664357">
    <property type="component" value="Unassembled WGS sequence"/>
</dbReference>
<dbReference type="RefSeq" id="WP_207704036.1">
    <property type="nucleotide sequence ID" value="NZ_JAFREL020000004.1"/>
</dbReference>
<name>A0ABV0EXT9_9ENTE</name>